<dbReference type="InterPro" id="IPR037914">
    <property type="entry name" value="SpoVT-AbrB_sf"/>
</dbReference>
<dbReference type="PANTHER" id="PTHR34860">
    <property type="entry name" value="REPRESSOR-LIKE PROTEIN SSO7C3"/>
    <property type="match status" value="1"/>
</dbReference>
<evidence type="ECO:0000313" key="4">
    <source>
        <dbReference type="Proteomes" id="UP000772181"/>
    </source>
</evidence>
<dbReference type="GO" id="GO:0003677">
    <property type="term" value="F:DNA binding"/>
    <property type="evidence" value="ECO:0007669"/>
    <property type="project" value="UniProtKB-UniRule"/>
</dbReference>
<organism evidence="3 4">
    <name type="scientific">Tectimicrobiota bacterium</name>
    <dbReference type="NCBI Taxonomy" id="2528274"/>
    <lineage>
        <taxon>Bacteria</taxon>
        <taxon>Pseudomonadati</taxon>
        <taxon>Nitrospinota/Tectimicrobiota group</taxon>
        <taxon>Candidatus Tectimicrobiota</taxon>
    </lineage>
</organism>
<dbReference type="InterPro" id="IPR007159">
    <property type="entry name" value="SpoVT-AbrB_dom"/>
</dbReference>
<dbReference type="PROSITE" id="PS51740">
    <property type="entry name" value="SPOVT_ABRB"/>
    <property type="match status" value="1"/>
</dbReference>
<protein>
    <submittedName>
        <fullName evidence="3">AbrB/MazE/SpoVT family DNA-binding domain-containing protein</fullName>
    </submittedName>
</protein>
<evidence type="ECO:0000256" key="1">
    <source>
        <dbReference type="PROSITE-ProRule" id="PRU01076"/>
    </source>
</evidence>
<dbReference type="PANTHER" id="PTHR34860:SF6">
    <property type="entry name" value="REPRESSOR-LIKE PROTEIN SSO7C3"/>
    <property type="match status" value="1"/>
</dbReference>
<dbReference type="Pfam" id="PF04014">
    <property type="entry name" value="MazE_antitoxin"/>
    <property type="match status" value="1"/>
</dbReference>
<sequence length="93" mass="10550">MPLIKVLRNGQVTLPKEYRDVLGVKEGDVLEAEIEDSTLVLKPKVLVDKNEAWAKLSHVMDKVGKRHQNISEEEVEKDVLEALKTARSQKHAH</sequence>
<dbReference type="Gene3D" id="2.10.260.10">
    <property type="match status" value="1"/>
</dbReference>
<dbReference type="SMART" id="SM00966">
    <property type="entry name" value="SpoVT_AbrB"/>
    <property type="match status" value="1"/>
</dbReference>
<dbReference type="EMBL" id="JACQWF010000080">
    <property type="protein sequence ID" value="MBI4595080.1"/>
    <property type="molecule type" value="Genomic_DNA"/>
</dbReference>
<dbReference type="SUPFAM" id="SSF89447">
    <property type="entry name" value="AbrB/MazE/MraZ-like"/>
    <property type="match status" value="1"/>
</dbReference>
<evidence type="ECO:0000259" key="2">
    <source>
        <dbReference type="PROSITE" id="PS51740"/>
    </source>
</evidence>
<name>A0A933LPH5_UNCTE</name>
<gene>
    <name evidence="3" type="ORF">HY730_01730</name>
</gene>
<feature type="domain" description="SpoVT-AbrB" evidence="2">
    <location>
        <begin position="1"/>
        <end position="46"/>
    </location>
</feature>
<dbReference type="Proteomes" id="UP000772181">
    <property type="component" value="Unassembled WGS sequence"/>
</dbReference>
<keyword evidence="1 3" id="KW-0238">DNA-binding</keyword>
<evidence type="ECO:0000313" key="3">
    <source>
        <dbReference type="EMBL" id="MBI4595080.1"/>
    </source>
</evidence>
<proteinExistence type="predicted"/>
<comment type="caution">
    <text evidence="3">The sequence shown here is derived from an EMBL/GenBank/DDBJ whole genome shotgun (WGS) entry which is preliminary data.</text>
</comment>
<accession>A0A933LPH5</accession>
<dbReference type="AlphaFoldDB" id="A0A933LPH5"/>
<dbReference type="InterPro" id="IPR052975">
    <property type="entry name" value="Repressor-like_regulatory"/>
</dbReference>
<reference evidence="3" key="1">
    <citation type="submission" date="2020-07" db="EMBL/GenBank/DDBJ databases">
        <title>Huge and variable diversity of episymbiotic CPR bacteria and DPANN archaea in groundwater ecosystems.</title>
        <authorList>
            <person name="He C.Y."/>
            <person name="Keren R."/>
            <person name="Whittaker M."/>
            <person name="Farag I.F."/>
            <person name="Doudna J."/>
            <person name="Cate J.H.D."/>
            <person name="Banfield J.F."/>
        </authorList>
    </citation>
    <scope>NUCLEOTIDE SEQUENCE</scope>
    <source>
        <strain evidence="3">NC_groundwater_1482_Ag_S-0.65um_47_24</strain>
    </source>
</reference>
<dbReference type="NCBIfam" id="TIGR01439">
    <property type="entry name" value="lp_hng_hel_AbrB"/>
    <property type="match status" value="1"/>
</dbReference>